<keyword evidence="7" id="KW-0325">Glycoprotein</keyword>
<dbReference type="PANTHER" id="PTHR42643">
    <property type="entry name" value="IONOTROPIC RECEPTOR 20A-RELATED"/>
    <property type="match status" value="1"/>
</dbReference>
<feature type="domain" description="JmjC" evidence="11">
    <location>
        <begin position="764"/>
        <end position="923"/>
    </location>
</feature>
<evidence type="ECO:0000256" key="1">
    <source>
        <dbReference type="ARBA" id="ARBA00004651"/>
    </source>
</evidence>
<dbReference type="PANTHER" id="PTHR42643:SF30">
    <property type="entry name" value="IONOTROPIC RECEPTOR 40A-RELATED"/>
    <property type="match status" value="1"/>
</dbReference>
<sequence>MKAGIVWCLAVLLAYHSQLVPIADPSNHSGMVTGLSEMINLLSPKTLVLLVLNETKINKIDRLTVAIHSYNIPTCIFYDLEQYFEYIANNLKNSLDTTSLLLCHPADMLVDLVDRRLAHRLSLYIFYWGARRLPAGLDRALLREPLRVAVITNPKKKIFRIFYNQAKPNNRGELLSANWFDGSDMTFKRVPLLPTPTEVYKNFEGRVFTIPVIHKPPWHFLSYTNLNESCNDTDTEFDMANVTSFQVTGGRDHNLMQLIAARMNFTFRYIEPEEKIQGTAMGSGDNVSISGALGMLQRREVDLFLGDVAVTWERMQAVEFSFFTLADSAAFVTHAPRKLSEALALVRPFQITVWPLVIFTIILSGPVLYLIIAMPFRLEDWMKGTLVKARRLQVRRGPPFYDMQYIREMNYGIVPRADIAGTPQHPSLNRCVWYTINVYLRQSATIPYNGHVARFFSILLWLCATYVLGDVYSAQLTSQLARPAREGPINTLGKLEVLMENSGYQLLVERQSAFQVALANSTGILQRLYRITQRHSDNESYLVGSVEEGIQILLVNSKRAVFGGRETLYFNTKRYGAHRFQLSDNLYTRYSAVAVQFGSPFLDSLNEVIMRLFEAGIIGKITVAEYERMFGSKSGGQFADETVESTKSDDGVDATGKAKKSAESSEKLQPMNLRMLQGAFLALGFGHSVGVLRNLQLPWNCFDVPFEEWLGYLDKEEDEITFECGSKRNGSRPQWERTRSKVLMTMAEFFANATTVQGHFRDNWASYSYRSVGELPEICRTGIDFSAFGFPEIREDVSFWIGSEGAHTPCHYDTYGCNIVVQVRGRKRWLLFPPDAKLSPTRVPYEESSVYCEENFYSPEAYSSVIGVENDAYHVVLEPGMALIVPPRWWHFVENLEPSLNFNTWIQLETDTEEQISECITRQIIQDYSESLTPESLRYAINPNELAELDSSSQQDLQTTLEYLLNQKTTNKRSRGASERHTSNYLPQEELNHLLKTHADHASFVPKLNSWEFFSLMKQNSLRYDPARNGTSDEEENNRQAGRSINAACRPQVIELIKACLLERGNSPV</sequence>
<dbReference type="Gene3D" id="3.40.190.10">
    <property type="entry name" value="Periplasmic binding protein-like II"/>
    <property type="match status" value="1"/>
</dbReference>
<dbReference type="EMBL" id="JBEHCU010005085">
    <property type="protein sequence ID" value="KAL1400972.1"/>
    <property type="molecule type" value="Genomic_DNA"/>
</dbReference>
<dbReference type="SUPFAM" id="SSF53850">
    <property type="entry name" value="Periplasmic binding protein-like II"/>
    <property type="match status" value="1"/>
</dbReference>
<dbReference type="Gene3D" id="2.60.120.650">
    <property type="entry name" value="Cupin"/>
    <property type="match status" value="1"/>
</dbReference>
<gene>
    <name evidence="12" type="ORF">pipiens_006991</name>
</gene>
<dbReference type="FunFam" id="3.40.190.10:FF:000449">
    <property type="entry name" value="Ionotropic receptor 40a"/>
    <property type="match status" value="1"/>
</dbReference>
<dbReference type="AlphaFoldDB" id="A0ABD1DPY0"/>
<keyword evidence="13" id="KW-1185">Reference proteome</keyword>
<evidence type="ECO:0000256" key="7">
    <source>
        <dbReference type="ARBA" id="ARBA00023180"/>
    </source>
</evidence>
<dbReference type="Pfam" id="PF13621">
    <property type="entry name" value="Cupin_8"/>
    <property type="match status" value="1"/>
</dbReference>
<keyword evidence="4 9" id="KW-1133">Transmembrane helix</keyword>
<dbReference type="InterPro" id="IPR052192">
    <property type="entry name" value="Insect_Ionotropic_Sensory_Rcpt"/>
</dbReference>
<evidence type="ECO:0000256" key="2">
    <source>
        <dbReference type="ARBA" id="ARBA00022475"/>
    </source>
</evidence>
<dbReference type="Gene3D" id="1.10.287.70">
    <property type="match status" value="1"/>
</dbReference>
<dbReference type="InterPro" id="IPR003347">
    <property type="entry name" value="JmjC_dom"/>
</dbReference>
<keyword evidence="6" id="KW-0675">Receptor</keyword>
<feature type="signal peptide" evidence="10">
    <location>
        <begin position="1"/>
        <end position="19"/>
    </location>
</feature>
<evidence type="ECO:0000256" key="6">
    <source>
        <dbReference type="ARBA" id="ARBA00023170"/>
    </source>
</evidence>
<dbReference type="SMART" id="SM00558">
    <property type="entry name" value="JmjC"/>
    <property type="match status" value="1"/>
</dbReference>
<keyword evidence="2" id="KW-1003">Cell membrane</keyword>
<evidence type="ECO:0000256" key="4">
    <source>
        <dbReference type="ARBA" id="ARBA00022989"/>
    </source>
</evidence>
<evidence type="ECO:0000256" key="5">
    <source>
        <dbReference type="ARBA" id="ARBA00023136"/>
    </source>
</evidence>
<proteinExistence type="predicted"/>
<keyword evidence="5 9" id="KW-0472">Membrane</keyword>
<organism evidence="12 13">
    <name type="scientific">Culex pipiens pipiens</name>
    <name type="common">Northern house mosquito</name>
    <dbReference type="NCBI Taxonomy" id="38569"/>
    <lineage>
        <taxon>Eukaryota</taxon>
        <taxon>Metazoa</taxon>
        <taxon>Ecdysozoa</taxon>
        <taxon>Arthropoda</taxon>
        <taxon>Hexapoda</taxon>
        <taxon>Insecta</taxon>
        <taxon>Pterygota</taxon>
        <taxon>Neoptera</taxon>
        <taxon>Endopterygota</taxon>
        <taxon>Diptera</taxon>
        <taxon>Nematocera</taxon>
        <taxon>Culicoidea</taxon>
        <taxon>Culicidae</taxon>
        <taxon>Culicinae</taxon>
        <taxon>Culicini</taxon>
        <taxon>Culex</taxon>
        <taxon>Culex</taxon>
    </lineage>
</organism>
<accession>A0ABD1DPY0</accession>
<feature type="chain" id="PRO_5044858161" description="JmjC domain-containing protein" evidence="10">
    <location>
        <begin position="20"/>
        <end position="1069"/>
    </location>
</feature>
<comment type="subcellular location">
    <subcellularLocation>
        <location evidence="1">Cell membrane</location>
        <topology evidence="1">Multi-pass membrane protein</topology>
    </subcellularLocation>
</comment>
<feature type="transmembrane region" description="Helical" evidence="9">
    <location>
        <begin position="451"/>
        <end position="469"/>
    </location>
</feature>
<dbReference type="PROSITE" id="PS51184">
    <property type="entry name" value="JMJC"/>
    <property type="match status" value="1"/>
</dbReference>
<evidence type="ECO:0000313" key="12">
    <source>
        <dbReference type="EMBL" id="KAL1400972.1"/>
    </source>
</evidence>
<comment type="caution">
    <text evidence="12">The sequence shown here is derived from an EMBL/GenBank/DDBJ whole genome shotgun (WGS) entry which is preliminary data.</text>
</comment>
<evidence type="ECO:0000313" key="13">
    <source>
        <dbReference type="Proteomes" id="UP001562425"/>
    </source>
</evidence>
<evidence type="ECO:0000259" key="11">
    <source>
        <dbReference type="PROSITE" id="PS51184"/>
    </source>
</evidence>
<evidence type="ECO:0000256" key="10">
    <source>
        <dbReference type="SAM" id="SignalP"/>
    </source>
</evidence>
<name>A0ABD1DPY0_CULPP</name>
<feature type="region of interest" description="Disordered" evidence="8">
    <location>
        <begin position="642"/>
        <end position="666"/>
    </location>
</feature>
<evidence type="ECO:0000256" key="3">
    <source>
        <dbReference type="ARBA" id="ARBA00022692"/>
    </source>
</evidence>
<dbReference type="GO" id="GO:0005886">
    <property type="term" value="C:plasma membrane"/>
    <property type="evidence" value="ECO:0007669"/>
    <property type="project" value="UniProtKB-SubCell"/>
</dbReference>
<dbReference type="Proteomes" id="UP001562425">
    <property type="component" value="Unassembled WGS sequence"/>
</dbReference>
<evidence type="ECO:0000256" key="9">
    <source>
        <dbReference type="SAM" id="Phobius"/>
    </source>
</evidence>
<dbReference type="SUPFAM" id="SSF51197">
    <property type="entry name" value="Clavaminate synthase-like"/>
    <property type="match status" value="1"/>
</dbReference>
<feature type="transmembrane region" description="Helical" evidence="9">
    <location>
        <begin position="353"/>
        <end position="373"/>
    </location>
</feature>
<protein>
    <recommendedName>
        <fullName evidence="11">JmjC domain-containing protein</fullName>
    </recommendedName>
</protein>
<evidence type="ECO:0000256" key="8">
    <source>
        <dbReference type="SAM" id="MobiDB-lite"/>
    </source>
</evidence>
<keyword evidence="3 9" id="KW-0812">Transmembrane</keyword>
<dbReference type="InterPro" id="IPR041667">
    <property type="entry name" value="Cupin_8"/>
</dbReference>
<keyword evidence="10" id="KW-0732">Signal</keyword>
<dbReference type="FunFam" id="1.10.287.70:FF:000283">
    <property type="entry name" value="Ionotropic receptor 40a"/>
    <property type="match status" value="1"/>
</dbReference>
<reference evidence="12 13" key="1">
    <citation type="submission" date="2024-05" db="EMBL/GenBank/DDBJ databases">
        <title>Culex pipiens pipiens assembly and annotation.</title>
        <authorList>
            <person name="Alout H."/>
            <person name="Durand T."/>
        </authorList>
    </citation>
    <scope>NUCLEOTIDE SEQUENCE [LARGE SCALE GENOMIC DNA]</scope>
    <source>
        <strain evidence="12">HA-2024</strain>
        <tissue evidence="12">Whole body</tissue>
    </source>
</reference>